<organism evidence="3 4">
    <name type="scientific">Schizothecium vesticola</name>
    <dbReference type="NCBI Taxonomy" id="314040"/>
    <lineage>
        <taxon>Eukaryota</taxon>
        <taxon>Fungi</taxon>
        <taxon>Dikarya</taxon>
        <taxon>Ascomycota</taxon>
        <taxon>Pezizomycotina</taxon>
        <taxon>Sordariomycetes</taxon>
        <taxon>Sordariomycetidae</taxon>
        <taxon>Sordariales</taxon>
        <taxon>Schizotheciaceae</taxon>
        <taxon>Schizothecium</taxon>
    </lineage>
</organism>
<dbReference type="Pfam" id="PF13193">
    <property type="entry name" value="AMP-binding_C"/>
    <property type="match status" value="1"/>
</dbReference>
<dbReference type="GO" id="GO:0016405">
    <property type="term" value="F:CoA-ligase activity"/>
    <property type="evidence" value="ECO:0007669"/>
    <property type="project" value="TreeGrafter"/>
</dbReference>
<dbReference type="PANTHER" id="PTHR24096:SF422">
    <property type="entry name" value="BCDNA.GH02901"/>
    <property type="match status" value="1"/>
</dbReference>
<protein>
    <submittedName>
        <fullName evidence="3">4-coumarate-CoA ligase 2</fullName>
    </submittedName>
</protein>
<comment type="caution">
    <text evidence="3">The sequence shown here is derived from an EMBL/GenBank/DDBJ whole genome shotgun (WGS) entry which is preliminary data.</text>
</comment>
<dbReference type="SUPFAM" id="SSF56801">
    <property type="entry name" value="Acetyl-CoA synthetase-like"/>
    <property type="match status" value="1"/>
</dbReference>
<evidence type="ECO:0000259" key="1">
    <source>
        <dbReference type="Pfam" id="PF00501"/>
    </source>
</evidence>
<dbReference type="InterPro" id="IPR045851">
    <property type="entry name" value="AMP-bd_C_sf"/>
</dbReference>
<accession>A0AA40F7G3</accession>
<dbReference type="Proteomes" id="UP001172155">
    <property type="component" value="Unassembled WGS sequence"/>
</dbReference>
<dbReference type="PANTHER" id="PTHR24096">
    <property type="entry name" value="LONG-CHAIN-FATTY-ACID--COA LIGASE"/>
    <property type="match status" value="1"/>
</dbReference>
<dbReference type="Gene3D" id="3.30.300.30">
    <property type="match status" value="1"/>
</dbReference>
<dbReference type="InterPro" id="IPR000873">
    <property type="entry name" value="AMP-dep_synth/lig_dom"/>
</dbReference>
<dbReference type="AlphaFoldDB" id="A0AA40F7G3"/>
<evidence type="ECO:0000259" key="2">
    <source>
        <dbReference type="Pfam" id="PF13193"/>
    </source>
</evidence>
<feature type="domain" description="AMP-dependent synthetase/ligase" evidence="1">
    <location>
        <begin position="23"/>
        <end position="392"/>
    </location>
</feature>
<reference evidence="3" key="1">
    <citation type="submission" date="2023-06" db="EMBL/GenBank/DDBJ databases">
        <title>Genome-scale phylogeny and comparative genomics of the fungal order Sordariales.</title>
        <authorList>
            <consortium name="Lawrence Berkeley National Laboratory"/>
            <person name="Hensen N."/>
            <person name="Bonometti L."/>
            <person name="Westerberg I."/>
            <person name="Brannstrom I.O."/>
            <person name="Guillou S."/>
            <person name="Cros-Aarteil S."/>
            <person name="Calhoun S."/>
            <person name="Haridas S."/>
            <person name="Kuo A."/>
            <person name="Mondo S."/>
            <person name="Pangilinan J."/>
            <person name="Riley R."/>
            <person name="LaButti K."/>
            <person name="Andreopoulos B."/>
            <person name="Lipzen A."/>
            <person name="Chen C."/>
            <person name="Yanf M."/>
            <person name="Daum C."/>
            <person name="Ng V."/>
            <person name="Clum A."/>
            <person name="Steindorff A."/>
            <person name="Ohm R."/>
            <person name="Martin F."/>
            <person name="Silar P."/>
            <person name="Natvig D."/>
            <person name="Lalanne C."/>
            <person name="Gautier V."/>
            <person name="Ament-velasquez S.L."/>
            <person name="Kruys A."/>
            <person name="Hutchinson M.I."/>
            <person name="Powell A.J."/>
            <person name="Barry K."/>
            <person name="Miller A.N."/>
            <person name="Grigoriev I.V."/>
            <person name="Debuchy R."/>
            <person name="Gladieux P."/>
            <person name="Thoren M.H."/>
            <person name="Johannesson H."/>
        </authorList>
    </citation>
    <scope>NUCLEOTIDE SEQUENCE</scope>
    <source>
        <strain evidence="3">SMH3187-1</strain>
    </source>
</reference>
<proteinExistence type="predicted"/>
<dbReference type="EMBL" id="JAUKUD010000002">
    <property type="protein sequence ID" value="KAK0752619.1"/>
    <property type="molecule type" value="Genomic_DNA"/>
</dbReference>
<evidence type="ECO:0000313" key="3">
    <source>
        <dbReference type="EMBL" id="KAK0752619.1"/>
    </source>
</evidence>
<dbReference type="InterPro" id="IPR025110">
    <property type="entry name" value="AMP-bd_C"/>
</dbReference>
<dbReference type="Gene3D" id="3.40.50.12780">
    <property type="entry name" value="N-terminal domain of ligase-like"/>
    <property type="match status" value="1"/>
</dbReference>
<gene>
    <name evidence="3" type="ORF">B0T18DRAFT_318193</name>
</gene>
<evidence type="ECO:0000313" key="4">
    <source>
        <dbReference type="Proteomes" id="UP001172155"/>
    </source>
</evidence>
<dbReference type="InterPro" id="IPR020845">
    <property type="entry name" value="AMP-binding_CS"/>
</dbReference>
<dbReference type="PROSITE" id="PS00455">
    <property type="entry name" value="AMP_BINDING"/>
    <property type="match status" value="1"/>
</dbReference>
<keyword evidence="3" id="KW-0436">Ligase</keyword>
<feature type="domain" description="AMP-binding enzyme C-terminal" evidence="2">
    <location>
        <begin position="450"/>
        <end position="531"/>
    </location>
</feature>
<dbReference type="InterPro" id="IPR042099">
    <property type="entry name" value="ANL_N_sf"/>
</dbReference>
<sequence length="552" mass="61397">MRLEKYGRRTFSTSRNPFTCGLTGRTFSYEQFFQRADDLAKSLSRRTGWTPNEETPWDKVLGIFSLNTIDYIVAAYAVHRVSGIASLASASYSAPELAHQLKSSGVKVLFTCIALLDTALAAAAEAGIPKDKVFILPMTDDKTKAPFLSIEDLIVEGASLDPLPPLKWTKGQGERQPAFLCYSSGTSGLPKAVMISHRNVIANVLQHTTYESVGRKLRGVETQVELGLLPMSHIYSLVVISHCATWRGDEIIILPKFDFETYLASIQRFRIEKLIIVPPIIIRMLQSHDICKRYDLSSVRFVFSGAAPLGQETIQNLLEIYPTWTVAQAYGMTESAVVVTSSSEHDVMHRSSGSLIPGFRAKIMDPDGNEILEHDKPGELLVQSPSIVLGYLNNEAATTETFVHHDDGRWLRTGDEVLMTLAPSGYEHLVVVDRLKELIKVKGMQVSPAELESHILAHPAVFDCAVIQTPDERAGEVPKAYVVVSPEFSSGSREKLARLITQHVADHKPSYKWIKGGVEFVTEIPKSPTGKILRRLLRDKEREKRRSEGTRL</sequence>
<name>A0AA40F7G3_9PEZI</name>
<keyword evidence="4" id="KW-1185">Reference proteome</keyword>
<dbReference type="Pfam" id="PF00501">
    <property type="entry name" value="AMP-binding"/>
    <property type="match status" value="1"/>
</dbReference>